<sequence>MKKIVLMFLLLTVMGCFHESTRKTKDVVGEDSLKSKILPLTVDGKTYNNYLVYEDLKGEKAPGILLIHHYLGLDEVTKNNAKRYAELGYVVLAMDMYGSDVKITTHQEAGKISGYYRNNREIMRERIDNALDLLKSNEMVDSNRIAMIGYCFGGDSVIDYQLYKEDPLLGISFHGFYTTPLINNKLNGKLQIHHGENDTASKIQDFQKFVKVQPSVEPYLYKGAGHGFTTPGKSYNPEADNLSFERSKEFLKNNF</sequence>
<gene>
    <name evidence="2" type="ORF">DYH56_10335</name>
</gene>
<dbReference type="PANTHER" id="PTHR46623">
    <property type="entry name" value="CARBOXYMETHYLENEBUTENOLIDASE-RELATED"/>
    <property type="match status" value="1"/>
</dbReference>
<dbReference type="Pfam" id="PF01738">
    <property type="entry name" value="DLH"/>
    <property type="match status" value="1"/>
</dbReference>
<evidence type="ECO:0000259" key="1">
    <source>
        <dbReference type="Pfam" id="PF01738"/>
    </source>
</evidence>
<reference evidence="2 3" key="1">
    <citation type="submission" date="2018-08" db="EMBL/GenBank/DDBJ databases">
        <title>Draft genome sequence of Psychrilyobacter sp. strain SD5 isolated from Black Sea water.</title>
        <authorList>
            <person name="Yadav S."/>
            <person name="Villanueva L."/>
            <person name="Damste J.S.S."/>
        </authorList>
    </citation>
    <scope>NUCLEOTIDE SEQUENCE [LARGE SCALE GENOMIC DNA]</scope>
    <source>
        <strain evidence="2 3">SD5</strain>
    </source>
</reference>
<dbReference type="InterPro" id="IPR002925">
    <property type="entry name" value="Dienelactn_hydro"/>
</dbReference>
<feature type="domain" description="Dienelactone hydrolase" evidence="1">
    <location>
        <begin position="58"/>
        <end position="253"/>
    </location>
</feature>
<dbReference type="RefSeq" id="WP_114642793.1">
    <property type="nucleotide sequence ID" value="NZ_JAACIO010000019.1"/>
</dbReference>
<accession>A0ABX9KFY9</accession>
<dbReference type="Gene3D" id="3.40.50.1820">
    <property type="entry name" value="alpha/beta hydrolase"/>
    <property type="match status" value="1"/>
</dbReference>
<dbReference type="PANTHER" id="PTHR46623:SF6">
    <property type="entry name" value="ALPHA_BETA-HYDROLASES SUPERFAMILY PROTEIN"/>
    <property type="match status" value="1"/>
</dbReference>
<comment type="caution">
    <text evidence="2">The sequence shown here is derived from an EMBL/GenBank/DDBJ whole genome shotgun (WGS) entry which is preliminary data.</text>
</comment>
<dbReference type="Proteomes" id="UP000263486">
    <property type="component" value="Unassembled WGS sequence"/>
</dbReference>
<evidence type="ECO:0000313" key="3">
    <source>
        <dbReference type="Proteomes" id="UP000263486"/>
    </source>
</evidence>
<dbReference type="EMBL" id="QUAJ01000018">
    <property type="protein sequence ID" value="REI40548.1"/>
    <property type="molecule type" value="Genomic_DNA"/>
</dbReference>
<evidence type="ECO:0000313" key="2">
    <source>
        <dbReference type="EMBL" id="REI40548.1"/>
    </source>
</evidence>
<dbReference type="SUPFAM" id="SSF53474">
    <property type="entry name" value="alpha/beta-Hydrolases"/>
    <property type="match status" value="1"/>
</dbReference>
<organism evidence="2 3">
    <name type="scientific">Psychrilyobacter piezotolerans</name>
    <dbReference type="NCBI Taxonomy" id="2293438"/>
    <lineage>
        <taxon>Bacteria</taxon>
        <taxon>Fusobacteriati</taxon>
        <taxon>Fusobacteriota</taxon>
        <taxon>Fusobacteriia</taxon>
        <taxon>Fusobacteriales</taxon>
        <taxon>Fusobacteriaceae</taxon>
        <taxon>Psychrilyobacter</taxon>
    </lineage>
</organism>
<proteinExistence type="predicted"/>
<dbReference type="InterPro" id="IPR051049">
    <property type="entry name" value="Dienelactone_hydrolase-like"/>
</dbReference>
<name>A0ABX9KFY9_9FUSO</name>
<protein>
    <recommendedName>
        <fullName evidence="1">Dienelactone hydrolase domain-containing protein</fullName>
    </recommendedName>
</protein>
<keyword evidence="3" id="KW-1185">Reference proteome</keyword>
<dbReference type="InterPro" id="IPR029058">
    <property type="entry name" value="AB_hydrolase_fold"/>
</dbReference>
<dbReference type="PROSITE" id="PS51257">
    <property type="entry name" value="PROKAR_LIPOPROTEIN"/>
    <property type="match status" value="1"/>
</dbReference>